<dbReference type="PANTHER" id="PTHR47472:SF1">
    <property type="entry name" value="DUF1446-DOMAIN-CONTAINING PROTEIN"/>
    <property type="match status" value="1"/>
</dbReference>
<name>A0A5E4VNL5_9BURK</name>
<organism evidence="2 3">
    <name type="scientific">Pandoraea horticolens</name>
    <dbReference type="NCBI Taxonomy" id="2508298"/>
    <lineage>
        <taxon>Bacteria</taxon>
        <taxon>Pseudomonadati</taxon>
        <taxon>Pseudomonadota</taxon>
        <taxon>Betaproteobacteria</taxon>
        <taxon>Burkholderiales</taxon>
        <taxon>Burkholderiaceae</taxon>
        <taxon>Pandoraea</taxon>
    </lineage>
</organism>
<dbReference type="PANTHER" id="PTHR47472">
    <property type="entry name" value="PROPIONYL-COA CARBOXYLASE"/>
    <property type="match status" value="1"/>
</dbReference>
<protein>
    <submittedName>
        <fullName evidence="2">ABC transporter substrate-binding protein</fullName>
    </submittedName>
</protein>
<accession>A0A5E4VNL5</accession>
<dbReference type="EMBL" id="CABPSM010000007">
    <property type="protein sequence ID" value="VVE12904.1"/>
    <property type="molecule type" value="Genomic_DNA"/>
</dbReference>
<evidence type="ECO:0000259" key="1">
    <source>
        <dbReference type="Pfam" id="PF07287"/>
    </source>
</evidence>
<feature type="domain" description="Acyclic terpene utilisation N-terminal" evidence="1">
    <location>
        <begin position="13"/>
        <end position="449"/>
    </location>
</feature>
<dbReference type="AlphaFoldDB" id="A0A5E4VNL5"/>
<dbReference type="InterPro" id="IPR010839">
    <property type="entry name" value="AtuA_N"/>
</dbReference>
<keyword evidence="3" id="KW-1185">Reference proteome</keyword>
<sequence length="455" mass="48334">MTGKPTHPAPRRIRIGAGAGYSGDRIEPAAELAAHGALDYLVFECLAERTIAIAQQARRKDPQAGYDPLLEARMTAVLPAAMRNGVRIVSNMGAANPLAAARKTAEIARRLGLGDVKIAAVTGDDVLDVVLQSDAKFEETGESVASYRKRIVSANAYLGASAIVDALAGEAQIVLTGRVADPSLFAAPLIHEFGWRMDDWDRLGQATVVGHLLECAGQVTGGYFADPGYKDVPELAKLGFPIGEVAADGSVVITKVPQAGGRVTQATCKEQLLYEIHDPRRYLQPDVVADFSEVRVVEEAPDRVRVTGGRGTPRTDTLKVSVGYVDGFIGEGQISYGGPGALARARLAIEIVRKRLALTGVQTSELRFDVIGVDSLYGKTLSSLNAEPHEVRVRVAGRTTSAEQAVRIGNEVETLYTNGPAGGGGATKSVREVLAVQSVLLPREHARPAFTLVEI</sequence>
<dbReference type="RefSeq" id="WP_150620970.1">
    <property type="nucleotide sequence ID" value="NZ_CABPSM010000007.1"/>
</dbReference>
<dbReference type="Proteomes" id="UP000343317">
    <property type="component" value="Unassembled WGS sequence"/>
</dbReference>
<evidence type="ECO:0000313" key="2">
    <source>
        <dbReference type="EMBL" id="VVE12904.1"/>
    </source>
</evidence>
<reference evidence="2 3" key="1">
    <citation type="submission" date="2019-08" db="EMBL/GenBank/DDBJ databases">
        <authorList>
            <person name="Peeters C."/>
        </authorList>
    </citation>
    <scope>NUCLEOTIDE SEQUENCE [LARGE SCALE GENOMIC DNA]</scope>
    <source>
        <strain evidence="2 3">LMG 31112</strain>
    </source>
</reference>
<gene>
    <name evidence="2" type="ORF">PHO31112_02719</name>
</gene>
<proteinExistence type="predicted"/>
<evidence type="ECO:0000313" key="3">
    <source>
        <dbReference type="Proteomes" id="UP000343317"/>
    </source>
</evidence>
<dbReference type="Pfam" id="PF07287">
    <property type="entry name" value="AtuA"/>
    <property type="match status" value="1"/>
</dbReference>